<reference evidence="1" key="1">
    <citation type="submission" date="2021-06" db="EMBL/GenBank/DDBJ databases">
        <authorList>
            <person name="Gannon L."/>
            <person name="Redgwell R T."/>
            <person name="Michniewski S."/>
            <person name="Harrison D C."/>
            <person name="Millard A."/>
        </authorList>
    </citation>
    <scope>NUCLEOTIDE SEQUENCE</scope>
</reference>
<sequence length="120" mass="14315">MIGNLILQKEIKIDEYLTQDPKIIKVDSIYFDALIPDVYLINGYPTNFYDPILLTEEWLLKFSFSYSYKYDEWNQYSDQTGLSLMRDYDTGEWYVGSLKIRYLHEFQNILMINGVDVIID</sequence>
<evidence type="ECO:0000313" key="1">
    <source>
        <dbReference type="EMBL" id="CAG7581032.1"/>
    </source>
</evidence>
<gene>
    <name evidence="1" type="ORF">SLAVMIC_00639</name>
</gene>
<accession>A0A8D9C9A0</accession>
<name>A0A8D9C9A0_9VIRU</name>
<proteinExistence type="predicted"/>
<organism evidence="1">
    <name type="scientific">uncultured marine phage</name>
    <dbReference type="NCBI Taxonomy" id="707152"/>
    <lineage>
        <taxon>Viruses</taxon>
        <taxon>environmental samples</taxon>
    </lineage>
</organism>
<dbReference type="EMBL" id="OU342829">
    <property type="protein sequence ID" value="CAG7581032.1"/>
    <property type="molecule type" value="Genomic_DNA"/>
</dbReference>
<protein>
    <submittedName>
        <fullName evidence="1">Uncharacterized protein</fullName>
    </submittedName>
</protein>